<reference evidence="4" key="1">
    <citation type="journal article" date="2012" name="MBio">
        <title>Comparative genome analysis of Trichophyton rubrum and related dermatophytes reveals candidate genes involved in infection.</title>
        <authorList>
            <person name="Martinez D.A."/>
            <person name="Oliver B.G."/>
            <person name="Graeser Y."/>
            <person name="Goldberg J.M."/>
            <person name="Li W."/>
            <person name="Martinez-Rossi N.M."/>
            <person name="Monod M."/>
            <person name="Shelest E."/>
            <person name="Barton R.C."/>
            <person name="Birch E."/>
            <person name="Brakhage A.A."/>
            <person name="Chen Z."/>
            <person name="Gurr S.J."/>
            <person name="Heiman D."/>
            <person name="Heitman J."/>
            <person name="Kosti I."/>
            <person name="Rossi A."/>
            <person name="Saif S."/>
            <person name="Samalova M."/>
            <person name="Saunders C.W."/>
            <person name="Shea T."/>
            <person name="Summerbell R.C."/>
            <person name="Xu J."/>
            <person name="Young S."/>
            <person name="Zeng Q."/>
            <person name="Birren B.W."/>
            <person name="Cuomo C.A."/>
            <person name="White T.C."/>
        </authorList>
    </citation>
    <scope>NUCLEOTIDE SEQUENCE [LARGE SCALE GENOMIC DNA]</scope>
    <source>
        <strain evidence="4">ATCC MYA-4605 / CBS 113480</strain>
    </source>
</reference>
<protein>
    <submittedName>
        <fullName evidence="3">Uncharacterized protein</fullName>
    </submittedName>
</protein>
<name>C5FYR0_ARTOC</name>
<feature type="compositionally biased region" description="Gly residues" evidence="1">
    <location>
        <begin position="116"/>
        <end position="130"/>
    </location>
</feature>
<evidence type="ECO:0000313" key="4">
    <source>
        <dbReference type="Proteomes" id="UP000002035"/>
    </source>
</evidence>
<feature type="transmembrane region" description="Helical" evidence="2">
    <location>
        <begin position="6"/>
        <end position="30"/>
    </location>
</feature>
<gene>
    <name evidence="3" type="ORF">MCYG_07477</name>
</gene>
<dbReference type="VEuPathDB" id="FungiDB:MCYG_07477"/>
<evidence type="ECO:0000256" key="1">
    <source>
        <dbReference type="SAM" id="MobiDB-lite"/>
    </source>
</evidence>
<dbReference type="GeneID" id="9225199"/>
<keyword evidence="2" id="KW-0472">Membrane</keyword>
<accession>C5FYR0</accession>
<feature type="region of interest" description="Disordered" evidence="1">
    <location>
        <begin position="110"/>
        <end position="130"/>
    </location>
</feature>
<evidence type="ECO:0000313" key="3">
    <source>
        <dbReference type="EMBL" id="EEQ34658.1"/>
    </source>
</evidence>
<sequence>MAGVLVWQAASTTGLCICAGVATGIAWYTYQGQKKHWRLEERRRQVEEREGWAGDREGRVGVRELAADEKERALGEREWALEERERALERKRRDFEVEAQARAAWAESWGCEEGGRSTGVGGTGTSSGPS</sequence>
<dbReference type="AlphaFoldDB" id="C5FYR0"/>
<keyword evidence="2" id="KW-1133">Transmembrane helix</keyword>
<evidence type="ECO:0000256" key="2">
    <source>
        <dbReference type="SAM" id="Phobius"/>
    </source>
</evidence>
<keyword evidence="2" id="KW-0812">Transmembrane</keyword>
<dbReference type="RefSeq" id="XP_002843694.1">
    <property type="nucleotide sequence ID" value="XM_002843648.1"/>
</dbReference>
<proteinExistence type="predicted"/>
<dbReference type="HOGENOM" id="CLU_1937658_0_0_1"/>
<keyword evidence="4" id="KW-1185">Reference proteome</keyword>
<dbReference type="EMBL" id="DS995707">
    <property type="protein sequence ID" value="EEQ34658.1"/>
    <property type="molecule type" value="Genomic_DNA"/>
</dbReference>
<organism evidence="3 4">
    <name type="scientific">Arthroderma otae (strain ATCC MYA-4605 / CBS 113480)</name>
    <name type="common">Microsporum canis</name>
    <dbReference type="NCBI Taxonomy" id="554155"/>
    <lineage>
        <taxon>Eukaryota</taxon>
        <taxon>Fungi</taxon>
        <taxon>Dikarya</taxon>
        <taxon>Ascomycota</taxon>
        <taxon>Pezizomycotina</taxon>
        <taxon>Eurotiomycetes</taxon>
        <taxon>Eurotiomycetidae</taxon>
        <taxon>Onygenales</taxon>
        <taxon>Arthrodermataceae</taxon>
        <taxon>Microsporum</taxon>
    </lineage>
</organism>
<dbReference type="Proteomes" id="UP000002035">
    <property type="component" value="Unassembled WGS sequence"/>
</dbReference>